<dbReference type="InterPro" id="IPR041373">
    <property type="entry name" value="RT_RNaseH"/>
</dbReference>
<comment type="caution">
    <text evidence="9">The sequence shown here is derived from an EMBL/GenBank/DDBJ whole genome shotgun (WGS) entry which is preliminary data.</text>
</comment>
<dbReference type="CDD" id="cd09274">
    <property type="entry name" value="RNase_HI_RT_Ty3"/>
    <property type="match status" value="1"/>
</dbReference>
<dbReference type="Pfam" id="PF00078">
    <property type="entry name" value="RVT_1"/>
    <property type="match status" value="1"/>
</dbReference>
<evidence type="ECO:0000256" key="3">
    <source>
        <dbReference type="ARBA" id="ARBA00022695"/>
    </source>
</evidence>
<dbReference type="SUPFAM" id="SSF56672">
    <property type="entry name" value="DNA/RNA polymerases"/>
    <property type="match status" value="1"/>
</dbReference>
<dbReference type="Pfam" id="PF17917">
    <property type="entry name" value="RT_RNaseH"/>
    <property type="match status" value="1"/>
</dbReference>
<organism evidence="9">
    <name type="scientific">Sesamum calycinum</name>
    <dbReference type="NCBI Taxonomy" id="2727403"/>
    <lineage>
        <taxon>Eukaryota</taxon>
        <taxon>Viridiplantae</taxon>
        <taxon>Streptophyta</taxon>
        <taxon>Embryophyta</taxon>
        <taxon>Tracheophyta</taxon>
        <taxon>Spermatophyta</taxon>
        <taxon>Magnoliopsida</taxon>
        <taxon>eudicotyledons</taxon>
        <taxon>Gunneridae</taxon>
        <taxon>Pentapetalae</taxon>
        <taxon>asterids</taxon>
        <taxon>lamiids</taxon>
        <taxon>Lamiales</taxon>
        <taxon>Pedaliaceae</taxon>
        <taxon>Sesamum</taxon>
    </lineage>
</organism>
<dbReference type="AlphaFoldDB" id="A0AAW2PT87"/>
<dbReference type="InterPro" id="IPR041588">
    <property type="entry name" value="Integrase_H2C2"/>
</dbReference>
<dbReference type="InterPro" id="IPR000477">
    <property type="entry name" value="RT_dom"/>
</dbReference>
<reference evidence="9" key="2">
    <citation type="journal article" date="2024" name="Plant">
        <title>Genomic evolution and insights into agronomic trait innovations of Sesamum species.</title>
        <authorList>
            <person name="Miao H."/>
            <person name="Wang L."/>
            <person name="Qu L."/>
            <person name="Liu H."/>
            <person name="Sun Y."/>
            <person name="Le M."/>
            <person name="Wang Q."/>
            <person name="Wei S."/>
            <person name="Zheng Y."/>
            <person name="Lin W."/>
            <person name="Duan Y."/>
            <person name="Cao H."/>
            <person name="Xiong S."/>
            <person name="Wang X."/>
            <person name="Wei L."/>
            <person name="Li C."/>
            <person name="Ma Q."/>
            <person name="Ju M."/>
            <person name="Zhao R."/>
            <person name="Li G."/>
            <person name="Mu C."/>
            <person name="Tian Q."/>
            <person name="Mei H."/>
            <person name="Zhang T."/>
            <person name="Gao T."/>
            <person name="Zhang H."/>
        </authorList>
    </citation>
    <scope>NUCLEOTIDE SEQUENCE</scope>
    <source>
        <strain evidence="9">KEN8</strain>
    </source>
</reference>
<reference evidence="9" key="1">
    <citation type="submission" date="2020-06" db="EMBL/GenBank/DDBJ databases">
        <authorList>
            <person name="Li T."/>
            <person name="Hu X."/>
            <person name="Zhang T."/>
            <person name="Song X."/>
            <person name="Zhang H."/>
            <person name="Dai N."/>
            <person name="Sheng W."/>
            <person name="Hou X."/>
            <person name="Wei L."/>
        </authorList>
    </citation>
    <scope>NUCLEOTIDE SEQUENCE</scope>
    <source>
        <strain evidence="9">KEN8</strain>
        <tissue evidence="9">Leaf</tissue>
    </source>
</reference>
<gene>
    <name evidence="9" type="ORF">Scaly_1511000</name>
</gene>
<name>A0AAW2PT87_9LAMI</name>
<dbReference type="CDD" id="cd01647">
    <property type="entry name" value="RT_LTR"/>
    <property type="match status" value="1"/>
</dbReference>
<dbReference type="InterPro" id="IPR043128">
    <property type="entry name" value="Rev_trsase/Diguanyl_cyclase"/>
</dbReference>
<evidence type="ECO:0000256" key="5">
    <source>
        <dbReference type="ARBA" id="ARBA00022759"/>
    </source>
</evidence>
<feature type="domain" description="Reverse transcriptase" evidence="8">
    <location>
        <begin position="84"/>
        <end position="263"/>
    </location>
</feature>
<dbReference type="EMBL" id="JACGWM010000008">
    <property type="protein sequence ID" value="KAL0358253.1"/>
    <property type="molecule type" value="Genomic_DNA"/>
</dbReference>
<evidence type="ECO:0000256" key="6">
    <source>
        <dbReference type="ARBA" id="ARBA00022801"/>
    </source>
</evidence>
<dbReference type="GO" id="GO:0006508">
    <property type="term" value="P:proteolysis"/>
    <property type="evidence" value="ECO:0007669"/>
    <property type="project" value="UniProtKB-KW"/>
</dbReference>
<dbReference type="Gene3D" id="1.10.340.70">
    <property type="match status" value="1"/>
</dbReference>
<feature type="non-terminal residue" evidence="9">
    <location>
        <position position="527"/>
    </location>
</feature>
<dbReference type="PANTHER" id="PTHR37984:SF5">
    <property type="entry name" value="PROTEIN NYNRIN-LIKE"/>
    <property type="match status" value="1"/>
</dbReference>
<keyword evidence="4" id="KW-0540">Nuclease</keyword>
<dbReference type="GO" id="GO:0003964">
    <property type="term" value="F:RNA-directed DNA polymerase activity"/>
    <property type="evidence" value="ECO:0007669"/>
    <property type="project" value="UniProtKB-KW"/>
</dbReference>
<evidence type="ECO:0000259" key="8">
    <source>
        <dbReference type="PROSITE" id="PS50878"/>
    </source>
</evidence>
<sequence length="527" mass="60762">MLEGCEAYLAHVIDAEKVSPTLEEIPIVRDFPKVFPGDLPGLPSHREVNFNIKTLPGVAPISIALYRMALVELQELKKQLEELLEKGFVRPSISPWGAPVLFVKKKDGSMRLCVDYRQLNRVTVKNKYPLPSIDDLLDQLKGATTFSKIDLRSGYWQLRIAEKDILKTAFRTRYGHYEFLVMPFGLTNAPAAFMALMNCTFQEYLDQFVIVFIDDILVYSKNREEHEQHLRIVLLILKEKELYTKLSKCEFWVNQVVFLGHVIFGDGVMPDPSKVKAIMKWRVPKNATENGKVIAYASRQLKTHELNYLMHDLELAAIVHALKIWRHYLYGENFQILTDHKSLKCILTQKELNLRQRRWIELLKDYDCTIDFHPGKANVVADALSRKSSNTLASLGSHNQTLLLEMRSMNTKFEIDQVAGLLATLQLKPDFVDHIKEAQTRDPFLLRMRERLKQGKKSNFSIRADGVIVNGERVGVLDADGLRKKILQEAHNAPYAMHPSATKMYQNLKLYYWWQTMKKDVAEFVAK</sequence>
<keyword evidence="3" id="KW-0548">Nucleotidyltransferase</keyword>
<accession>A0AAW2PT87</accession>
<proteinExistence type="predicted"/>
<evidence type="ECO:0000256" key="2">
    <source>
        <dbReference type="ARBA" id="ARBA00022679"/>
    </source>
</evidence>
<dbReference type="Gene3D" id="3.10.10.10">
    <property type="entry name" value="HIV Type 1 Reverse Transcriptase, subunit A, domain 1"/>
    <property type="match status" value="1"/>
</dbReference>
<keyword evidence="2" id="KW-0808">Transferase</keyword>
<dbReference type="PANTHER" id="PTHR37984">
    <property type="entry name" value="PROTEIN CBG26694"/>
    <property type="match status" value="1"/>
</dbReference>
<keyword evidence="7" id="KW-0695">RNA-directed DNA polymerase</keyword>
<evidence type="ECO:0000256" key="1">
    <source>
        <dbReference type="ARBA" id="ARBA00022670"/>
    </source>
</evidence>
<keyword evidence="5" id="KW-0255">Endonuclease</keyword>
<protein>
    <submittedName>
        <fullName evidence="9">Transposon Tf2-12 polyprotein</fullName>
    </submittedName>
</protein>
<keyword evidence="6" id="KW-0378">Hydrolase</keyword>
<dbReference type="GO" id="GO:0008233">
    <property type="term" value="F:peptidase activity"/>
    <property type="evidence" value="ECO:0007669"/>
    <property type="project" value="UniProtKB-KW"/>
</dbReference>
<dbReference type="InterPro" id="IPR050951">
    <property type="entry name" value="Retrovirus_Pol_polyprotein"/>
</dbReference>
<dbReference type="Gene3D" id="3.30.70.270">
    <property type="match status" value="1"/>
</dbReference>
<keyword evidence="1" id="KW-0645">Protease</keyword>
<dbReference type="GO" id="GO:0004519">
    <property type="term" value="F:endonuclease activity"/>
    <property type="evidence" value="ECO:0007669"/>
    <property type="project" value="UniProtKB-KW"/>
</dbReference>
<dbReference type="InterPro" id="IPR043502">
    <property type="entry name" value="DNA/RNA_pol_sf"/>
</dbReference>
<evidence type="ECO:0000256" key="4">
    <source>
        <dbReference type="ARBA" id="ARBA00022722"/>
    </source>
</evidence>
<evidence type="ECO:0000256" key="7">
    <source>
        <dbReference type="ARBA" id="ARBA00022918"/>
    </source>
</evidence>
<evidence type="ECO:0000313" key="9">
    <source>
        <dbReference type="EMBL" id="KAL0358253.1"/>
    </source>
</evidence>
<dbReference type="FunFam" id="3.10.10.10:FF:000007">
    <property type="entry name" value="Retrovirus-related Pol polyprotein from transposon 17.6-like Protein"/>
    <property type="match status" value="1"/>
</dbReference>
<dbReference type="PROSITE" id="PS50878">
    <property type="entry name" value="RT_POL"/>
    <property type="match status" value="1"/>
</dbReference>
<dbReference type="Pfam" id="PF17921">
    <property type="entry name" value="Integrase_H2C2"/>
    <property type="match status" value="1"/>
</dbReference>